<protein>
    <submittedName>
        <fullName evidence="1">Uncharacterized protein</fullName>
    </submittedName>
</protein>
<reference evidence="2" key="1">
    <citation type="journal article" date="2023" name="G3 (Bethesda)">
        <title>Genome assembly and association tests identify interacting loci associated with vigor, precocity, and sex in interspecific pistachio rootstocks.</title>
        <authorList>
            <person name="Palmer W."/>
            <person name="Jacygrad E."/>
            <person name="Sagayaradj S."/>
            <person name="Cavanaugh K."/>
            <person name="Han R."/>
            <person name="Bertier L."/>
            <person name="Beede B."/>
            <person name="Kafkas S."/>
            <person name="Golino D."/>
            <person name="Preece J."/>
            <person name="Michelmore R."/>
        </authorList>
    </citation>
    <scope>NUCLEOTIDE SEQUENCE [LARGE SCALE GENOMIC DNA]</scope>
</reference>
<organism evidence="1 2">
    <name type="scientific">Pistacia integerrima</name>
    <dbReference type="NCBI Taxonomy" id="434235"/>
    <lineage>
        <taxon>Eukaryota</taxon>
        <taxon>Viridiplantae</taxon>
        <taxon>Streptophyta</taxon>
        <taxon>Embryophyta</taxon>
        <taxon>Tracheophyta</taxon>
        <taxon>Spermatophyta</taxon>
        <taxon>Magnoliopsida</taxon>
        <taxon>eudicotyledons</taxon>
        <taxon>Gunneridae</taxon>
        <taxon>Pentapetalae</taxon>
        <taxon>rosids</taxon>
        <taxon>malvids</taxon>
        <taxon>Sapindales</taxon>
        <taxon>Anacardiaceae</taxon>
        <taxon>Pistacia</taxon>
    </lineage>
</organism>
<evidence type="ECO:0000313" key="2">
    <source>
        <dbReference type="Proteomes" id="UP001163603"/>
    </source>
</evidence>
<dbReference type="Proteomes" id="UP001163603">
    <property type="component" value="Chromosome 6"/>
</dbReference>
<dbReference type="EMBL" id="CM047741">
    <property type="protein sequence ID" value="KAJ0038279.1"/>
    <property type="molecule type" value="Genomic_DNA"/>
</dbReference>
<proteinExistence type="predicted"/>
<comment type="caution">
    <text evidence="1">The sequence shown here is derived from an EMBL/GenBank/DDBJ whole genome shotgun (WGS) entry which is preliminary data.</text>
</comment>
<sequence>MLQGVSKVAEAAKVTMGPKLVFFIPNSLILGRNVIIEKSRGDLKVTKDGAPVAKSIKLKDKAKNVGADLVKQVASATNTAAGDGNFFLLFLDFILVATISANGELEIGELIARAIEKVGKEGVITVADGNTLDNVLEVVEGMKLGRGYVSPYFIIDQKTQNCVSFRSLSF</sequence>
<accession>A0ACC0YIZ3</accession>
<evidence type="ECO:0000313" key="1">
    <source>
        <dbReference type="EMBL" id="KAJ0038279.1"/>
    </source>
</evidence>
<name>A0ACC0YIZ3_9ROSI</name>
<gene>
    <name evidence="1" type="ORF">Pint_22588</name>
</gene>
<keyword evidence="2" id="KW-1185">Reference proteome</keyword>